<dbReference type="Proteomes" id="UP000032061">
    <property type="component" value="Unassembled WGS sequence"/>
</dbReference>
<evidence type="ECO:0008006" key="5">
    <source>
        <dbReference type="Google" id="ProtNLM"/>
    </source>
</evidence>
<organism evidence="1 3">
    <name type="scientific">Flavobacterium hibernum</name>
    <dbReference type="NCBI Taxonomy" id="37752"/>
    <lineage>
        <taxon>Bacteria</taxon>
        <taxon>Pseudomonadati</taxon>
        <taxon>Bacteroidota</taxon>
        <taxon>Flavobacteriia</taxon>
        <taxon>Flavobacteriales</taxon>
        <taxon>Flavobacteriaceae</taxon>
        <taxon>Flavobacterium</taxon>
    </lineage>
</organism>
<sequence>MNKYIIITFLLFLSSCNKIENHKTLSQDDINRIKSLKILDDDETIYQFYSQFKNQFAGNFYTNKRIASYWIDKRDAKKNQTDFAYYKDIIKIDTIYNSGLTYSPYMLITTKGNKTFQVSVDGEKDLIKSFFENSLREWRKRKN</sequence>
<evidence type="ECO:0000313" key="3">
    <source>
        <dbReference type="Proteomes" id="UP000032061"/>
    </source>
</evidence>
<reference evidence="1 3" key="1">
    <citation type="submission" date="2015-01" db="EMBL/GenBank/DDBJ databases">
        <title>Genome of Flavobacterium hibernum DSM 12611.</title>
        <authorList>
            <person name="Stropko S.J."/>
            <person name="Pipes S.E."/>
            <person name="Newman J.D."/>
        </authorList>
    </citation>
    <scope>NUCLEOTIDE SEQUENCE [LARGE SCALE GENOMIC DNA]</scope>
    <source>
        <strain evidence="1 3">DSM 12611</strain>
    </source>
</reference>
<dbReference type="STRING" id="37752.IW18_17945"/>
<dbReference type="PROSITE" id="PS51257">
    <property type="entry name" value="PROKAR_LIPOPROTEIN"/>
    <property type="match status" value="1"/>
</dbReference>
<evidence type="ECO:0000313" key="4">
    <source>
        <dbReference type="Proteomes" id="UP000198302"/>
    </source>
</evidence>
<gene>
    <name evidence="2" type="ORF">B0A73_13985</name>
    <name evidence="1" type="ORF">IW18_17945</name>
</gene>
<dbReference type="OrthoDB" id="887030at2"/>
<reference evidence="2 4" key="2">
    <citation type="submission" date="2016-11" db="EMBL/GenBank/DDBJ databases">
        <title>Whole genomes of Flavobacteriaceae.</title>
        <authorList>
            <person name="Stine C."/>
            <person name="Li C."/>
            <person name="Tadesse D."/>
        </authorList>
    </citation>
    <scope>NUCLEOTIDE SEQUENCE [LARGE SCALE GENOMIC DNA]</scope>
    <source>
        <strain evidence="2 4">ATCC 51468</strain>
    </source>
</reference>
<dbReference type="EMBL" id="MUGX01000016">
    <property type="protein sequence ID" value="OXA86473.1"/>
    <property type="molecule type" value="Genomic_DNA"/>
</dbReference>
<proteinExistence type="predicted"/>
<keyword evidence="4" id="KW-1185">Reference proteome</keyword>
<dbReference type="AlphaFoldDB" id="A0A0D0F0T4"/>
<protein>
    <recommendedName>
        <fullName evidence="5">Lipoprotein</fullName>
    </recommendedName>
</protein>
<evidence type="ECO:0000313" key="2">
    <source>
        <dbReference type="EMBL" id="OXA86473.1"/>
    </source>
</evidence>
<dbReference type="Proteomes" id="UP000198302">
    <property type="component" value="Unassembled WGS sequence"/>
</dbReference>
<accession>A0A0D0F0T4</accession>
<evidence type="ECO:0000313" key="1">
    <source>
        <dbReference type="EMBL" id="KIO51522.1"/>
    </source>
</evidence>
<name>A0A0D0F0T4_9FLAO</name>
<dbReference type="EMBL" id="JPRK01000015">
    <property type="protein sequence ID" value="KIO51522.1"/>
    <property type="molecule type" value="Genomic_DNA"/>
</dbReference>
<comment type="caution">
    <text evidence="1">The sequence shown here is derived from an EMBL/GenBank/DDBJ whole genome shotgun (WGS) entry which is preliminary data.</text>
</comment>
<dbReference type="RefSeq" id="WP_041519403.1">
    <property type="nucleotide sequence ID" value="NZ_JPRK01000015.1"/>
</dbReference>